<dbReference type="AlphaFoldDB" id="A0AAD7EYV4"/>
<reference evidence="2" key="1">
    <citation type="submission" date="2023-03" db="EMBL/GenBank/DDBJ databases">
        <title>Massive genome expansion in bonnet fungi (Mycena s.s.) driven by repeated elements and novel gene families across ecological guilds.</title>
        <authorList>
            <consortium name="Lawrence Berkeley National Laboratory"/>
            <person name="Harder C.B."/>
            <person name="Miyauchi S."/>
            <person name="Viragh M."/>
            <person name="Kuo A."/>
            <person name="Thoen E."/>
            <person name="Andreopoulos B."/>
            <person name="Lu D."/>
            <person name="Skrede I."/>
            <person name="Drula E."/>
            <person name="Henrissat B."/>
            <person name="Morin E."/>
            <person name="Kohler A."/>
            <person name="Barry K."/>
            <person name="LaButti K."/>
            <person name="Morin E."/>
            <person name="Salamov A."/>
            <person name="Lipzen A."/>
            <person name="Mereny Z."/>
            <person name="Hegedus B."/>
            <person name="Baldrian P."/>
            <person name="Stursova M."/>
            <person name="Weitz H."/>
            <person name="Taylor A."/>
            <person name="Grigoriev I.V."/>
            <person name="Nagy L.G."/>
            <person name="Martin F."/>
            <person name="Kauserud H."/>
        </authorList>
    </citation>
    <scope>NUCLEOTIDE SEQUENCE</scope>
    <source>
        <strain evidence="2">CBHHK002</strain>
    </source>
</reference>
<sequence length="94" mass="9917">MAPVSTSFSAYLVPAVFSTDAVYANAAFAMTDDAKPSPLPSLVHYIPKFDGGEEAKHSDRLRSLTPCPPQPLGSSLVEQYALSQLPTPGGPPSR</sequence>
<evidence type="ECO:0000313" key="2">
    <source>
        <dbReference type="EMBL" id="KAJ7355352.1"/>
    </source>
</evidence>
<organism evidence="2 3">
    <name type="scientific">Mycena albidolilacea</name>
    <dbReference type="NCBI Taxonomy" id="1033008"/>
    <lineage>
        <taxon>Eukaryota</taxon>
        <taxon>Fungi</taxon>
        <taxon>Dikarya</taxon>
        <taxon>Basidiomycota</taxon>
        <taxon>Agaricomycotina</taxon>
        <taxon>Agaricomycetes</taxon>
        <taxon>Agaricomycetidae</taxon>
        <taxon>Agaricales</taxon>
        <taxon>Marasmiineae</taxon>
        <taxon>Mycenaceae</taxon>
        <taxon>Mycena</taxon>
    </lineage>
</organism>
<comment type="caution">
    <text evidence="2">The sequence shown here is derived from an EMBL/GenBank/DDBJ whole genome shotgun (WGS) entry which is preliminary data.</text>
</comment>
<evidence type="ECO:0000256" key="1">
    <source>
        <dbReference type="SAM" id="MobiDB-lite"/>
    </source>
</evidence>
<name>A0AAD7EYV4_9AGAR</name>
<accession>A0AAD7EYV4</accession>
<keyword evidence="3" id="KW-1185">Reference proteome</keyword>
<feature type="compositionally biased region" description="Basic and acidic residues" evidence="1">
    <location>
        <begin position="53"/>
        <end position="62"/>
    </location>
</feature>
<feature type="region of interest" description="Disordered" evidence="1">
    <location>
        <begin position="53"/>
        <end position="73"/>
    </location>
</feature>
<dbReference type="EMBL" id="JARIHO010000009">
    <property type="protein sequence ID" value="KAJ7355352.1"/>
    <property type="molecule type" value="Genomic_DNA"/>
</dbReference>
<gene>
    <name evidence="2" type="ORF">DFH08DRAFT_1076457</name>
</gene>
<protein>
    <submittedName>
        <fullName evidence="2">Uncharacterized protein</fullName>
    </submittedName>
</protein>
<evidence type="ECO:0000313" key="3">
    <source>
        <dbReference type="Proteomes" id="UP001218218"/>
    </source>
</evidence>
<proteinExistence type="predicted"/>
<dbReference type="Proteomes" id="UP001218218">
    <property type="component" value="Unassembled WGS sequence"/>
</dbReference>